<evidence type="ECO:0000313" key="1">
    <source>
        <dbReference type="EMBL" id="ETJ40949.1"/>
    </source>
</evidence>
<dbReference type="AlphaFoldDB" id="W1YIC8"/>
<protein>
    <submittedName>
        <fullName evidence="1">Alpha-xylosidase YicI</fullName>
    </submittedName>
</protein>
<sequence length="78" mass="8168">MKFSNGYWPALEGYQVEKAGGLLDLGPTTDDGATALRAYAPVRPVTGRGDTLNNPLLTATFTAVADGGIKVSLVDRKS</sequence>
<dbReference type="Gene3D" id="2.60.40.1760">
    <property type="entry name" value="glycosyl hydrolase (family 31)"/>
    <property type="match status" value="1"/>
</dbReference>
<gene>
    <name evidence="1" type="ORF">Q604_UNBC05126G0001</name>
</gene>
<feature type="non-terminal residue" evidence="1">
    <location>
        <position position="78"/>
    </location>
</feature>
<dbReference type="EMBL" id="AZMM01005126">
    <property type="protein sequence ID" value="ETJ40949.1"/>
    <property type="molecule type" value="Genomic_DNA"/>
</dbReference>
<accession>W1YIC8</accession>
<reference evidence="1" key="1">
    <citation type="submission" date="2013-12" db="EMBL/GenBank/DDBJ databases">
        <title>A Varibaculum cambriense genome reconstructed from a premature infant gut community with otherwise low bacterial novelty that shifts toward anaerobic metabolism during the third week of life.</title>
        <authorList>
            <person name="Brown C.T."/>
            <person name="Sharon I."/>
            <person name="Thomas B.C."/>
            <person name="Castelle C.J."/>
            <person name="Morowitz M.J."/>
            <person name="Banfield J.F."/>
        </authorList>
    </citation>
    <scope>NUCLEOTIDE SEQUENCE</scope>
</reference>
<comment type="caution">
    <text evidence="1">The sequence shown here is derived from an EMBL/GenBank/DDBJ whole genome shotgun (WGS) entry which is preliminary data.</text>
</comment>
<proteinExistence type="predicted"/>
<name>W1YIC8_9ZZZZ</name>
<organism evidence="1">
    <name type="scientific">human gut metagenome</name>
    <dbReference type="NCBI Taxonomy" id="408170"/>
    <lineage>
        <taxon>unclassified sequences</taxon>
        <taxon>metagenomes</taxon>
        <taxon>organismal metagenomes</taxon>
    </lineage>
</organism>